<name>A0A2U1N127_ARTAN</name>
<evidence type="ECO:0000313" key="3">
    <source>
        <dbReference type="Proteomes" id="UP000245207"/>
    </source>
</evidence>
<keyword evidence="3" id="KW-1185">Reference proteome</keyword>
<accession>A0A2U1N127</accession>
<evidence type="ECO:0000256" key="1">
    <source>
        <dbReference type="SAM" id="MobiDB-lite"/>
    </source>
</evidence>
<protein>
    <submittedName>
        <fullName evidence="2">Uncharacterized protein</fullName>
    </submittedName>
</protein>
<gene>
    <name evidence="2" type="ORF">CTI12_AA321920</name>
</gene>
<dbReference type="AlphaFoldDB" id="A0A2U1N127"/>
<evidence type="ECO:0000313" key="2">
    <source>
        <dbReference type="EMBL" id="PWA67187.1"/>
    </source>
</evidence>
<proteinExistence type="predicted"/>
<reference evidence="2 3" key="1">
    <citation type="journal article" date="2018" name="Mol. Plant">
        <title>The genome of Artemisia annua provides insight into the evolution of Asteraceae family and artemisinin biosynthesis.</title>
        <authorList>
            <person name="Shen Q."/>
            <person name="Zhang L."/>
            <person name="Liao Z."/>
            <person name="Wang S."/>
            <person name="Yan T."/>
            <person name="Shi P."/>
            <person name="Liu M."/>
            <person name="Fu X."/>
            <person name="Pan Q."/>
            <person name="Wang Y."/>
            <person name="Lv Z."/>
            <person name="Lu X."/>
            <person name="Zhang F."/>
            <person name="Jiang W."/>
            <person name="Ma Y."/>
            <person name="Chen M."/>
            <person name="Hao X."/>
            <person name="Li L."/>
            <person name="Tang Y."/>
            <person name="Lv G."/>
            <person name="Zhou Y."/>
            <person name="Sun X."/>
            <person name="Brodelius P.E."/>
            <person name="Rose J.K.C."/>
            <person name="Tang K."/>
        </authorList>
    </citation>
    <scope>NUCLEOTIDE SEQUENCE [LARGE SCALE GENOMIC DNA]</scope>
    <source>
        <strain evidence="3">cv. Huhao1</strain>
        <tissue evidence="2">Leaf</tissue>
    </source>
</reference>
<organism evidence="2 3">
    <name type="scientific">Artemisia annua</name>
    <name type="common">Sweet wormwood</name>
    <dbReference type="NCBI Taxonomy" id="35608"/>
    <lineage>
        <taxon>Eukaryota</taxon>
        <taxon>Viridiplantae</taxon>
        <taxon>Streptophyta</taxon>
        <taxon>Embryophyta</taxon>
        <taxon>Tracheophyta</taxon>
        <taxon>Spermatophyta</taxon>
        <taxon>Magnoliopsida</taxon>
        <taxon>eudicotyledons</taxon>
        <taxon>Gunneridae</taxon>
        <taxon>Pentapetalae</taxon>
        <taxon>asterids</taxon>
        <taxon>campanulids</taxon>
        <taxon>Asterales</taxon>
        <taxon>Asteraceae</taxon>
        <taxon>Asteroideae</taxon>
        <taxon>Anthemideae</taxon>
        <taxon>Artemisiinae</taxon>
        <taxon>Artemisia</taxon>
    </lineage>
</organism>
<feature type="region of interest" description="Disordered" evidence="1">
    <location>
        <begin position="1"/>
        <end position="171"/>
    </location>
</feature>
<feature type="compositionally biased region" description="Polar residues" evidence="1">
    <location>
        <begin position="141"/>
        <end position="158"/>
    </location>
</feature>
<feature type="compositionally biased region" description="Polar residues" evidence="1">
    <location>
        <begin position="34"/>
        <end position="46"/>
    </location>
</feature>
<sequence length="238" mass="25987">MVNQQKPIKPFKNTSQPVGTKVNQHQPVKPAGITVNQQKHWSTSSNHRFRVKLVYKKGDNHKSSHHKIGKSLINPSNTTISSSKPDIIDISSDSSSAQSASSGWNNYFPLNPSTASSKKGKKKVREATPSEDLPTPPPYVNDSSSSELNSMPSYVSSYHSDDEEKAQPPPLAVILTSEIEKAVSSMSTISVPVNTQPHPKPGKQVLGLPNKQVWNAIKDRGIDKSMPAFKGKGKRSLE</sequence>
<dbReference type="EMBL" id="PKPP01003882">
    <property type="protein sequence ID" value="PWA67187.1"/>
    <property type="molecule type" value="Genomic_DNA"/>
</dbReference>
<dbReference type="Proteomes" id="UP000245207">
    <property type="component" value="Unassembled WGS sequence"/>
</dbReference>
<comment type="caution">
    <text evidence="2">The sequence shown here is derived from an EMBL/GenBank/DDBJ whole genome shotgun (WGS) entry which is preliminary data.</text>
</comment>
<feature type="compositionally biased region" description="Polar residues" evidence="1">
    <location>
        <begin position="1"/>
        <end position="26"/>
    </location>
</feature>
<feature type="compositionally biased region" description="Low complexity" evidence="1">
    <location>
        <begin position="80"/>
        <end position="102"/>
    </location>
</feature>